<evidence type="ECO:0000256" key="8">
    <source>
        <dbReference type="ARBA" id="ARBA00049922"/>
    </source>
</evidence>
<keyword evidence="7" id="KW-0560">Oxidoreductase</keyword>
<proteinExistence type="predicted"/>
<dbReference type="InterPro" id="IPR050315">
    <property type="entry name" value="FAD-oxidoreductase_2"/>
</dbReference>
<feature type="signal peptide" evidence="9">
    <location>
        <begin position="1"/>
        <end position="25"/>
    </location>
</feature>
<evidence type="ECO:0000256" key="9">
    <source>
        <dbReference type="SAM" id="SignalP"/>
    </source>
</evidence>
<keyword evidence="6" id="KW-0274">FAD</keyword>
<dbReference type="Gene3D" id="3.50.50.60">
    <property type="entry name" value="FAD/NAD(P)-binding domain"/>
    <property type="match status" value="1"/>
</dbReference>
<dbReference type="RefSeq" id="WP_331848638.1">
    <property type="nucleotide sequence ID" value="NZ_JAZHPZ010000015.1"/>
</dbReference>
<dbReference type="PROSITE" id="PS51257">
    <property type="entry name" value="PROKAR_LIPOPROTEIN"/>
    <property type="match status" value="1"/>
</dbReference>
<evidence type="ECO:0000256" key="6">
    <source>
        <dbReference type="ARBA" id="ARBA00022827"/>
    </source>
</evidence>
<protein>
    <recommendedName>
        <fullName evidence="4">Urocanate reductase</fullName>
        <ecNumber evidence="3">1.3.99.33</ecNumber>
    </recommendedName>
</protein>
<dbReference type="InterPro" id="IPR027477">
    <property type="entry name" value="Succ_DH/fumarate_Rdtase_cat_sf"/>
</dbReference>
<dbReference type="InterPro" id="IPR007329">
    <property type="entry name" value="FMN-bd"/>
</dbReference>
<dbReference type="Pfam" id="PF00890">
    <property type="entry name" value="FAD_binding_2"/>
    <property type="match status" value="1"/>
</dbReference>
<reference evidence="11 12" key="1">
    <citation type="submission" date="2024-02" db="EMBL/GenBank/DDBJ databases">
        <title>A nitrogen-fixing paenibacillus bacterium.</title>
        <authorList>
            <person name="Zhang W.L."/>
            <person name="Chen S.F."/>
        </authorList>
    </citation>
    <scope>NUCLEOTIDE SEQUENCE [LARGE SCALE GENOMIC DNA]</scope>
    <source>
        <strain evidence="11 12">M1</strain>
    </source>
</reference>
<comment type="cofactor">
    <cofactor evidence="2">
        <name>FAD</name>
        <dbReference type="ChEBI" id="CHEBI:57692"/>
    </cofactor>
</comment>
<evidence type="ECO:0000256" key="2">
    <source>
        <dbReference type="ARBA" id="ARBA00001974"/>
    </source>
</evidence>
<evidence type="ECO:0000313" key="12">
    <source>
        <dbReference type="Proteomes" id="UP001306950"/>
    </source>
</evidence>
<comment type="cofactor">
    <cofactor evidence="1">
        <name>FMN</name>
        <dbReference type="ChEBI" id="CHEBI:58210"/>
    </cofactor>
</comment>
<dbReference type="Gene3D" id="3.90.700.10">
    <property type="entry name" value="Succinate dehydrogenase/fumarate reductase flavoprotein, catalytic domain"/>
    <property type="match status" value="1"/>
</dbReference>
<accession>A0ABU7VYJ5</accession>
<evidence type="ECO:0000259" key="10">
    <source>
        <dbReference type="SMART" id="SM00900"/>
    </source>
</evidence>
<organism evidence="11 12">
    <name type="scientific">Paenibacillus haidiansis</name>
    <dbReference type="NCBI Taxonomy" id="1574488"/>
    <lineage>
        <taxon>Bacteria</taxon>
        <taxon>Bacillati</taxon>
        <taxon>Bacillota</taxon>
        <taxon>Bacilli</taxon>
        <taxon>Bacillales</taxon>
        <taxon>Paenibacillaceae</taxon>
        <taxon>Paenibacillus</taxon>
    </lineage>
</organism>
<sequence length="607" mass="64210">MQNSLKKLSLVFLAFLLLFSLGLAACSRSASNDEANSAATSSSGDAIYKAGTYTATAKGNNGKVTVEVVFDDTSIVSVTVKENSETQGLGDAAIERISQQIVEGQTLAVDTVSGATNSSKAILAAVEDCVKQAGGNADALKIAAVKENTPQRETELTTDVVIIGAGGTGLAAAGSAFEHGADVIVLEKQANLGGSTVLSGGGISATGTRFQAELGIKDTPESWMKLWKERQNTSNPDSRYPDYERVKTYMDDAVDTTHWLVDYMNHKYARVEGYGVDPVARIHFPEAGGASLIANLEKTLKDKGIDILTETKATEIITDEKGDVTGVVAENAEGKLTVHAKKVIIATGGFAKSEELVKRFVPEFAGHIKLSAAAAGSTGDGILMAEKIGAALYEDPWIIGLGMTSRVPEIRGLEWDTTKVLVNEKGERFMNENQHYAIVTNKVAENGQVWMVIDSGEANAETVKTLESVLPNEEVATGGTIAELAAAMQVPEAALVKTMETFNAGAASGKDAFGKETATLVAVNKGPFYAIKYYPQTMGTFGGVKVDEHYRVVREDGSVINNLYAGGEAANRYLYNQVYMSGSAVQYALTSGRLSGEHAAKAIKAGE</sequence>
<gene>
    <name evidence="11" type="ORF">V3851_21805</name>
</gene>
<keyword evidence="9" id="KW-0732">Signal</keyword>
<dbReference type="Pfam" id="PF04205">
    <property type="entry name" value="FMN_bind"/>
    <property type="match status" value="1"/>
</dbReference>
<evidence type="ECO:0000256" key="1">
    <source>
        <dbReference type="ARBA" id="ARBA00001917"/>
    </source>
</evidence>
<dbReference type="InterPro" id="IPR036188">
    <property type="entry name" value="FAD/NAD-bd_sf"/>
</dbReference>
<evidence type="ECO:0000256" key="3">
    <source>
        <dbReference type="ARBA" id="ARBA00013137"/>
    </source>
</evidence>
<evidence type="ECO:0000313" key="11">
    <source>
        <dbReference type="EMBL" id="MEF2968458.1"/>
    </source>
</evidence>
<dbReference type="Proteomes" id="UP001306950">
    <property type="component" value="Unassembled WGS sequence"/>
</dbReference>
<dbReference type="EMBL" id="JAZHPZ010000015">
    <property type="protein sequence ID" value="MEF2968458.1"/>
    <property type="molecule type" value="Genomic_DNA"/>
</dbReference>
<dbReference type="SMART" id="SM00900">
    <property type="entry name" value="FMN_bind"/>
    <property type="match status" value="1"/>
</dbReference>
<evidence type="ECO:0000256" key="7">
    <source>
        <dbReference type="ARBA" id="ARBA00023002"/>
    </source>
</evidence>
<dbReference type="Gene3D" id="3.90.1010.20">
    <property type="match status" value="1"/>
</dbReference>
<comment type="caution">
    <text evidence="11">The sequence shown here is derived from an EMBL/GenBank/DDBJ whole genome shotgun (WGS) entry which is preliminary data.</text>
</comment>
<name>A0ABU7VYJ5_9BACL</name>
<feature type="chain" id="PRO_5046002018" description="Urocanate reductase" evidence="9">
    <location>
        <begin position="26"/>
        <end position="607"/>
    </location>
</feature>
<keyword evidence="12" id="KW-1185">Reference proteome</keyword>
<evidence type="ECO:0000256" key="4">
    <source>
        <dbReference type="ARBA" id="ARBA00015872"/>
    </source>
</evidence>
<dbReference type="SUPFAM" id="SSF51905">
    <property type="entry name" value="FAD/NAD(P)-binding domain"/>
    <property type="match status" value="1"/>
</dbReference>
<feature type="domain" description="FMN-binding" evidence="10">
    <location>
        <begin position="59"/>
        <end position="133"/>
    </location>
</feature>
<dbReference type="PANTHER" id="PTHR43400">
    <property type="entry name" value="FUMARATE REDUCTASE"/>
    <property type="match status" value="1"/>
</dbReference>
<dbReference type="EC" id="1.3.99.33" evidence="3"/>
<dbReference type="InterPro" id="IPR003953">
    <property type="entry name" value="FAD-dep_OxRdtase_2_FAD-bd"/>
</dbReference>
<evidence type="ECO:0000256" key="5">
    <source>
        <dbReference type="ARBA" id="ARBA00022630"/>
    </source>
</evidence>
<comment type="catalytic activity">
    <reaction evidence="8">
        <text>dihydrourocanate + A = urocanate + AH2</text>
        <dbReference type="Rhea" id="RHEA:36059"/>
        <dbReference type="ChEBI" id="CHEBI:13193"/>
        <dbReference type="ChEBI" id="CHEBI:17499"/>
        <dbReference type="ChEBI" id="CHEBI:27247"/>
        <dbReference type="ChEBI" id="CHEBI:72991"/>
        <dbReference type="EC" id="1.3.99.33"/>
    </reaction>
</comment>
<dbReference type="PANTHER" id="PTHR43400:SF10">
    <property type="entry name" value="3-OXOSTEROID 1-DEHYDROGENASE"/>
    <property type="match status" value="1"/>
</dbReference>
<dbReference type="SUPFAM" id="SSF56425">
    <property type="entry name" value="Succinate dehydrogenase/fumarate reductase flavoprotein, catalytic domain"/>
    <property type="match status" value="1"/>
</dbReference>
<keyword evidence="5" id="KW-0285">Flavoprotein</keyword>